<evidence type="ECO:0000313" key="1">
    <source>
        <dbReference type="EMBL" id="QOD59425.1"/>
    </source>
</evidence>
<dbReference type="EMBL" id="CP061813">
    <property type="protein sequence ID" value="QOD59425.1"/>
    <property type="molecule type" value="Genomic_DNA"/>
</dbReference>
<keyword evidence="2" id="KW-1185">Reference proteome</keyword>
<name>A0A7L8ABN0_9FLAO</name>
<reference evidence="1 2" key="1">
    <citation type="journal article" date="2016" name="Int. J. Syst. Evol. Microbiol.">
        <title>Polaribacter haliotis sp. nov., isolated from the gut of abalone Haliotis discus hannai.</title>
        <authorList>
            <person name="Kim Y.O."/>
            <person name="Park I.S."/>
            <person name="Park S."/>
            <person name="Nam B.H."/>
            <person name="Park J.M."/>
            <person name="Kim D.G."/>
            <person name="Yoon J.H."/>
        </authorList>
    </citation>
    <scope>NUCLEOTIDE SEQUENCE [LARGE SCALE GENOMIC DNA]</scope>
    <source>
        <strain evidence="1 2">KCTC 52418</strain>
    </source>
</reference>
<accession>A0A7L8ABN0</accession>
<sequence>MKTIIETTQLEFDKSDFLIDLVKHDNGKLYVEIIQTILDSNKKSESIKINPSVLSDIIKVLQSYQAKLPNKSELDLKHITEIDQQKIQSNYLKGVTIKDLAMQFDQETELIEMILRNKGIEIVENTLPKPKFWRNNKNRRKRKRK</sequence>
<organism evidence="1 2">
    <name type="scientific">Polaribacter haliotis</name>
    <dbReference type="NCBI Taxonomy" id="1888915"/>
    <lineage>
        <taxon>Bacteria</taxon>
        <taxon>Pseudomonadati</taxon>
        <taxon>Bacteroidota</taxon>
        <taxon>Flavobacteriia</taxon>
        <taxon>Flavobacteriales</taxon>
        <taxon>Flavobacteriaceae</taxon>
    </lineage>
</organism>
<protein>
    <submittedName>
        <fullName evidence="1">Uncharacterized protein</fullName>
    </submittedName>
</protein>
<evidence type="ECO:0000313" key="2">
    <source>
        <dbReference type="Proteomes" id="UP000516764"/>
    </source>
</evidence>
<gene>
    <name evidence="1" type="ORF">H9I45_08565</name>
</gene>
<dbReference type="AlphaFoldDB" id="A0A7L8ABN0"/>
<dbReference type="RefSeq" id="WP_088355395.1">
    <property type="nucleotide sequence ID" value="NZ_CP061813.1"/>
</dbReference>
<dbReference type="Proteomes" id="UP000516764">
    <property type="component" value="Chromosome"/>
</dbReference>
<dbReference type="KEGG" id="phal:H9I45_08565"/>
<proteinExistence type="predicted"/>
<dbReference type="OrthoDB" id="1451638at2"/>